<dbReference type="EMBL" id="JAIWYP010000001">
    <property type="protein sequence ID" value="KAH3882690.1"/>
    <property type="molecule type" value="Genomic_DNA"/>
</dbReference>
<name>A0A9D4RXK2_DREPO</name>
<reference evidence="2" key="1">
    <citation type="journal article" date="2019" name="bioRxiv">
        <title>The Genome of the Zebra Mussel, Dreissena polymorpha: A Resource for Invasive Species Research.</title>
        <authorList>
            <person name="McCartney M.A."/>
            <person name="Auch B."/>
            <person name="Kono T."/>
            <person name="Mallez S."/>
            <person name="Zhang Y."/>
            <person name="Obille A."/>
            <person name="Becker A."/>
            <person name="Abrahante J.E."/>
            <person name="Garbe J."/>
            <person name="Badalamenti J.P."/>
            <person name="Herman A."/>
            <person name="Mangelson H."/>
            <person name="Liachko I."/>
            <person name="Sullivan S."/>
            <person name="Sone E.D."/>
            <person name="Koren S."/>
            <person name="Silverstein K.A.T."/>
            <person name="Beckman K.B."/>
            <person name="Gohl D.M."/>
        </authorList>
    </citation>
    <scope>NUCLEOTIDE SEQUENCE</scope>
    <source>
        <strain evidence="2">Duluth1</strain>
        <tissue evidence="2">Whole animal</tissue>
    </source>
</reference>
<gene>
    <name evidence="2" type="ORF">DPMN_006634</name>
</gene>
<dbReference type="Proteomes" id="UP000828390">
    <property type="component" value="Unassembled WGS sequence"/>
</dbReference>
<keyword evidence="1" id="KW-1133">Transmembrane helix</keyword>
<dbReference type="AlphaFoldDB" id="A0A9D4RXK2"/>
<evidence type="ECO:0000256" key="1">
    <source>
        <dbReference type="SAM" id="Phobius"/>
    </source>
</evidence>
<protein>
    <submittedName>
        <fullName evidence="2">Uncharacterized protein</fullName>
    </submittedName>
</protein>
<sequence>MRFSGDNLDVYVKTNHVGKEKKRHKDIPLFASNIIFSRVSSVDMSNVVPQVDASKLNSDSVLMKETDKAKLLGVYLMLFVLFSSPFRSLFS</sequence>
<keyword evidence="1" id="KW-0472">Membrane</keyword>
<evidence type="ECO:0000313" key="3">
    <source>
        <dbReference type="Proteomes" id="UP000828390"/>
    </source>
</evidence>
<comment type="caution">
    <text evidence="2">The sequence shown here is derived from an EMBL/GenBank/DDBJ whole genome shotgun (WGS) entry which is preliminary data.</text>
</comment>
<feature type="transmembrane region" description="Helical" evidence="1">
    <location>
        <begin position="72"/>
        <end position="90"/>
    </location>
</feature>
<keyword evidence="3" id="KW-1185">Reference proteome</keyword>
<accession>A0A9D4RXK2</accession>
<proteinExistence type="predicted"/>
<keyword evidence="1" id="KW-0812">Transmembrane</keyword>
<organism evidence="2 3">
    <name type="scientific">Dreissena polymorpha</name>
    <name type="common">Zebra mussel</name>
    <name type="synonym">Mytilus polymorpha</name>
    <dbReference type="NCBI Taxonomy" id="45954"/>
    <lineage>
        <taxon>Eukaryota</taxon>
        <taxon>Metazoa</taxon>
        <taxon>Spiralia</taxon>
        <taxon>Lophotrochozoa</taxon>
        <taxon>Mollusca</taxon>
        <taxon>Bivalvia</taxon>
        <taxon>Autobranchia</taxon>
        <taxon>Heteroconchia</taxon>
        <taxon>Euheterodonta</taxon>
        <taxon>Imparidentia</taxon>
        <taxon>Neoheterodontei</taxon>
        <taxon>Myida</taxon>
        <taxon>Dreissenoidea</taxon>
        <taxon>Dreissenidae</taxon>
        <taxon>Dreissena</taxon>
    </lineage>
</organism>
<reference evidence="2" key="2">
    <citation type="submission" date="2020-11" db="EMBL/GenBank/DDBJ databases">
        <authorList>
            <person name="McCartney M.A."/>
            <person name="Auch B."/>
            <person name="Kono T."/>
            <person name="Mallez S."/>
            <person name="Becker A."/>
            <person name="Gohl D.M."/>
            <person name="Silverstein K.A.T."/>
            <person name="Koren S."/>
            <person name="Bechman K.B."/>
            <person name="Herman A."/>
            <person name="Abrahante J.E."/>
            <person name="Garbe J."/>
        </authorList>
    </citation>
    <scope>NUCLEOTIDE SEQUENCE</scope>
    <source>
        <strain evidence="2">Duluth1</strain>
        <tissue evidence="2">Whole animal</tissue>
    </source>
</reference>
<evidence type="ECO:0000313" key="2">
    <source>
        <dbReference type="EMBL" id="KAH3882690.1"/>
    </source>
</evidence>